<evidence type="ECO:0000256" key="1">
    <source>
        <dbReference type="ARBA" id="ARBA00004651"/>
    </source>
</evidence>
<dbReference type="Proteomes" id="UP001209257">
    <property type="component" value="Unassembled WGS sequence"/>
</dbReference>
<evidence type="ECO:0000313" key="16">
    <source>
        <dbReference type="EMBL" id="MCU7556036.1"/>
    </source>
</evidence>
<keyword evidence="6 14" id="KW-0349">Heme</keyword>
<accession>A0ABT2VRV6</accession>
<dbReference type="InterPro" id="IPR005265">
    <property type="entry name" value="HemJ-like"/>
</dbReference>
<gene>
    <name evidence="16" type="ORF">OCL06_15705</name>
</gene>
<evidence type="ECO:0000256" key="11">
    <source>
        <dbReference type="ARBA" id="ARBA00023004"/>
    </source>
</evidence>
<comment type="function">
    <text evidence="14">Catalyzes the oxidation of protoporphyrinogen IX to protoporphyrin IX.</text>
</comment>
<sequence length="148" mass="16587">MIWVLGLHILTLLIWLASVLYVPLLIAAESKDQRPFNEPPFQFGSVARMVFIYVSVPAAIIAITAGTVVFMLNNSAEFWLVVKLTLVTVLTILHASLGLLIARLERQQRQYLALWSRCLLVALMACAMGIIWIVLAKPAVPEFIPWPF</sequence>
<evidence type="ECO:0000313" key="17">
    <source>
        <dbReference type="Proteomes" id="UP001209257"/>
    </source>
</evidence>
<evidence type="ECO:0000256" key="15">
    <source>
        <dbReference type="SAM" id="Phobius"/>
    </source>
</evidence>
<evidence type="ECO:0000256" key="14">
    <source>
        <dbReference type="PIRNR" id="PIRNR004638"/>
    </source>
</evidence>
<keyword evidence="10" id="KW-0560">Oxidoreductase</keyword>
<comment type="pathway">
    <text evidence="2 14">Porphyrin-containing compound metabolism; protoporphyrin-IX biosynthesis; protoporphyrin-IX from protoporphyrinogen-IX: step 1/1.</text>
</comment>
<evidence type="ECO:0000256" key="5">
    <source>
        <dbReference type="ARBA" id="ARBA00022475"/>
    </source>
</evidence>
<organism evidence="16 17">
    <name type="scientific">Alteromonas salexigens</name>
    <dbReference type="NCBI Taxonomy" id="2982530"/>
    <lineage>
        <taxon>Bacteria</taxon>
        <taxon>Pseudomonadati</taxon>
        <taxon>Pseudomonadota</taxon>
        <taxon>Gammaproteobacteria</taxon>
        <taxon>Alteromonadales</taxon>
        <taxon>Alteromonadaceae</taxon>
        <taxon>Alteromonas/Salinimonas group</taxon>
        <taxon>Alteromonas</taxon>
    </lineage>
</organism>
<keyword evidence="7 15" id="KW-0812">Transmembrane</keyword>
<dbReference type="PANTHER" id="PTHR40255">
    <property type="entry name" value="UPF0093 MEMBRANE PROTEIN SLR1790"/>
    <property type="match status" value="1"/>
</dbReference>
<keyword evidence="5 14" id="KW-1003">Cell membrane</keyword>
<evidence type="ECO:0000256" key="7">
    <source>
        <dbReference type="ARBA" id="ARBA00022692"/>
    </source>
</evidence>
<name>A0ABT2VRV6_9ALTE</name>
<comment type="catalytic activity">
    <reaction evidence="13 14">
        <text>protoporphyrinogen IX + 3 A = protoporphyrin IX + 3 AH2</text>
        <dbReference type="Rhea" id="RHEA:62000"/>
        <dbReference type="ChEBI" id="CHEBI:13193"/>
        <dbReference type="ChEBI" id="CHEBI:17499"/>
        <dbReference type="ChEBI" id="CHEBI:57306"/>
        <dbReference type="ChEBI" id="CHEBI:57307"/>
    </reaction>
</comment>
<reference evidence="17" key="1">
    <citation type="submission" date="2023-07" db="EMBL/GenBank/DDBJ databases">
        <title>Study on multiphase classification of strain Alteromonas salexigens isolated from the Yellow Sea.</title>
        <authorList>
            <person name="Sun L."/>
        </authorList>
    </citation>
    <scope>NUCLEOTIDE SEQUENCE [LARGE SCALE GENOMIC DNA]</scope>
    <source>
        <strain evidence="17">ASW11-19</strain>
    </source>
</reference>
<feature type="transmembrane region" description="Helical" evidence="15">
    <location>
        <begin position="6"/>
        <end position="28"/>
    </location>
</feature>
<evidence type="ECO:0000256" key="13">
    <source>
        <dbReference type="ARBA" id="ARBA00048390"/>
    </source>
</evidence>
<keyword evidence="17" id="KW-1185">Reference proteome</keyword>
<evidence type="ECO:0000256" key="9">
    <source>
        <dbReference type="ARBA" id="ARBA00022989"/>
    </source>
</evidence>
<evidence type="ECO:0000256" key="6">
    <source>
        <dbReference type="ARBA" id="ARBA00022617"/>
    </source>
</evidence>
<dbReference type="EMBL" id="JAOTJC010000016">
    <property type="protein sequence ID" value="MCU7556036.1"/>
    <property type="molecule type" value="Genomic_DNA"/>
</dbReference>
<evidence type="ECO:0000256" key="2">
    <source>
        <dbReference type="ARBA" id="ARBA00005073"/>
    </source>
</evidence>
<evidence type="ECO:0000256" key="3">
    <source>
        <dbReference type="ARBA" id="ARBA00006501"/>
    </source>
</evidence>
<proteinExistence type="inferred from homology"/>
<comment type="caution">
    <text evidence="16">The sequence shown here is derived from an EMBL/GenBank/DDBJ whole genome shotgun (WGS) entry which is preliminary data.</text>
</comment>
<feature type="transmembrane region" description="Helical" evidence="15">
    <location>
        <begin position="49"/>
        <end position="72"/>
    </location>
</feature>
<keyword evidence="8 14" id="KW-0479">Metal-binding</keyword>
<evidence type="ECO:0000256" key="4">
    <source>
        <dbReference type="ARBA" id="ARBA00017504"/>
    </source>
</evidence>
<protein>
    <recommendedName>
        <fullName evidence="4 14">Protoporphyrinogen IX oxidase</fullName>
        <ecNumber evidence="14">1.3.99.-</ecNumber>
    </recommendedName>
</protein>
<feature type="transmembrane region" description="Helical" evidence="15">
    <location>
        <begin position="114"/>
        <end position="135"/>
    </location>
</feature>
<comment type="similarity">
    <text evidence="3 14">Belongs to the HemJ family.</text>
</comment>
<dbReference type="EC" id="1.3.99.-" evidence="14"/>
<evidence type="ECO:0000256" key="10">
    <source>
        <dbReference type="ARBA" id="ARBA00023002"/>
    </source>
</evidence>
<keyword evidence="11 14" id="KW-0408">Iron</keyword>
<keyword evidence="9 15" id="KW-1133">Transmembrane helix</keyword>
<keyword evidence="12 14" id="KW-0472">Membrane</keyword>
<comment type="subcellular location">
    <subcellularLocation>
        <location evidence="1">Cell membrane</location>
        <topology evidence="1">Multi-pass membrane protein</topology>
    </subcellularLocation>
</comment>
<dbReference type="PIRSF" id="PIRSF004638">
    <property type="entry name" value="UCP004638"/>
    <property type="match status" value="1"/>
</dbReference>
<evidence type="ECO:0000256" key="12">
    <source>
        <dbReference type="ARBA" id="ARBA00023136"/>
    </source>
</evidence>
<evidence type="ECO:0000256" key="8">
    <source>
        <dbReference type="ARBA" id="ARBA00022723"/>
    </source>
</evidence>
<comment type="cofactor">
    <cofactor evidence="14">
        <name>heme b</name>
        <dbReference type="ChEBI" id="CHEBI:60344"/>
    </cofactor>
    <text evidence="14">Binds 1 heme b (iron(II)-protoporphyrin IX) group per subunit.</text>
</comment>
<dbReference type="RefSeq" id="WP_262996304.1">
    <property type="nucleotide sequence ID" value="NZ_JAOTJC010000016.1"/>
</dbReference>
<feature type="transmembrane region" description="Helical" evidence="15">
    <location>
        <begin position="78"/>
        <end position="102"/>
    </location>
</feature>
<dbReference type="PANTHER" id="PTHR40255:SF1">
    <property type="entry name" value="PROTOPORPHYRINOGEN IX OXIDASE"/>
    <property type="match status" value="1"/>
</dbReference>
<dbReference type="Pfam" id="PF03653">
    <property type="entry name" value="UPF0093"/>
    <property type="match status" value="1"/>
</dbReference>